<proteinExistence type="predicted"/>
<evidence type="ECO:0000313" key="3">
    <source>
        <dbReference type="Proteomes" id="UP000266841"/>
    </source>
</evidence>
<comment type="caution">
    <text evidence="2">The sequence shown here is derived from an EMBL/GenBank/DDBJ whole genome shotgun (WGS) entry which is preliminary data.</text>
</comment>
<evidence type="ECO:0000313" key="2">
    <source>
        <dbReference type="EMBL" id="EJK49671.1"/>
    </source>
</evidence>
<accession>K0RLD4</accession>
<gene>
    <name evidence="2" type="ORF">THAOC_31423</name>
</gene>
<evidence type="ECO:0000256" key="1">
    <source>
        <dbReference type="SAM" id="MobiDB-lite"/>
    </source>
</evidence>
<dbReference type="AlphaFoldDB" id="K0RLD4"/>
<organism evidence="2 3">
    <name type="scientific">Thalassiosira oceanica</name>
    <name type="common">Marine diatom</name>
    <dbReference type="NCBI Taxonomy" id="159749"/>
    <lineage>
        <taxon>Eukaryota</taxon>
        <taxon>Sar</taxon>
        <taxon>Stramenopiles</taxon>
        <taxon>Ochrophyta</taxon>
        <taxon>Bacillariophyta</taxon>
        <taxon>Coscinodiscophyceae</taxon>
        <taxon>Thalassiosirophycidae</taxon>
        <taxon>Thalassiosirales</taxon>
        <taxon>Thalassiosiraceae</taxon>
        <taxon>Thalassiosira</taxon>
    </lineage>
</organism>
<keyword evidence="3" id="KW-1185">Reference proteome</keyword>
<sequence length="153" mass="16144">RSIGKEVKSMHGPPLPLPCPTWDRAFVFDKARSSHSGISADARVATIDLALSNKGQSVSQSSGGHTGAISGLNLNPGLGTWDWDQAFRDSGPLPGCPGSILLFFCGQVIPICTGGWFGKINEDFNSVISSSNGLHTRSSGGRPRPENLAARQQ</sequence>
<protein>
    <submittedName>
        <fullName evidence="2">Uncharacterized protein</fullName>
    </submittedName>
</protein>
<dbReference type="EMBL" id="AGNL01044537">
    <property type="protein sequence ID" value="EJK49671.1"/>
    <property type="molecule type" value="Genomic_DNA"/>
</dbReference>
<feature type="region of interest" description="Disordered" evidence="1">
    <location>
        <begin position="131"/>
        <end position="153"/>
    </location>
</feature>
<name>K0RLD4_THAOC</name>
<reference evidence="2 3" key="1">
    <citation type="journal article" date="2012" name="Genome Biol.">
        <title>Genome and low-iron response of an oceanic diatom adapted to chronic iron limitation.</title>
        <authorList>
            <person name="Lommer M."/>
            <person name="Specht M."/>
            <person name="Roy A.S."/>
            <person name="Kraemer L."/>
            <person name="Andreson R."/>
            <person name="Gutowska M.A."/>
            <person name="Wolf J."/>
            <person name="Bergner S.V."/>
            <person name="Schilhabel M.B."/>
            <person name="Klostermeier U.C."/>
            <person name="Beiko R.G."/>
            <person name="Rosenstiel P."/>
            <person name="Hippler M."/>
            <person name="Laroche J."/>
        </authorList>
    </citation>
    <scope>NUCLEOTIDE SEQUENCE [LARGE SCALE GENOMIC DNA]</scope>
    <source>
        <strain evidence="2 3">CCMP1005</strain>
    </source>
</reference>
<dbReference type="Proteomes" id="UP000266841">
    <property type="component" value="Unassembled WGS sequence"/>
</dbReference>
<feature type="non-terminal residue" evidence="2">
    <location>
        <position position="1"/>
    </location>
</feature>